<proteinExistence type="predicted"/>
<dbReference type="eggNOG" id="ENOG502TB3Y">
    <property type="taxonomic scope" value="Eukaryota"/>
</dbReference>
<reference evidence="1 2" key="1">
    <citation type="journal article" date="2012" name="Genome Biol.">
        <title>Genome and low-iron response of an oceanic diatom adapted to chronic iron limitation.</title>
        <authorList>
            <person name="Lommer M."/>
            <person name="Specht M."/>
            <person name="Roy A.S."/>
            <person name="Kraemer L."/>
            <person name="Andreson R."/>
            <person name="Gutowska M.A."/>
            <person name="Wolf J."/>
            <person name="Bergner S.V."/>
            <person name="Schilhabel M.B."/>
            <person name="Klostermeier U.C."/>
            <person name="Beiko R.G."/>
            <person name="Rosenstiel P."/>
            <person name="Hippler M."/>
            <person name="Laroche J."/>
        </authorList>
    </citation>
    <scope>NUCLEOTIDE SEQUENCE [LARGE SCALE GENOMIC DNA]</scope>
    <source>
        <strain evidence="1 2">CCMP1005</strain>
    </source>
</reference>
<evidence type="ECO:0000313" key="2">
    <source>
        <dbReference type="Proteomes" id="UP000266841"/>
    </source>
</evidence>
<sequence length="238" mass="27410">MSSFTCSSNGGNVLDALDKLLIRIDESGLTRHDRLILGLDRHCSQAKTPMSILKKDDRASSFDVLSSIFLDTDISNSQYSNSSVISSASSRRVSFDSVHIRSYDRCVGDNPSCRHGVPLSLDWNYSESHEVYKLDDFEIERYPTRSPASAIHKNARRNILAQWDIDEKEFKMCRQERKRVQKQRAMTRAHVRVGEIAADFKSRVVPKRKLSKRKILNYDMDEYYSNTLRTCVSNRSIY</sequence>
<accession>K0SEM2</accession>
<comment type="caution">
    <text evidence="1">The sequence shown here is derived from an EMBL/GenBank/DDBJ whole genome shotgun (WGS) entry which is preliminary data.</text>
</comment>
<name>K0SEM2_THAOC</name>
<gene>
    <name evidence="1" type="ORF">THAOC_15893</name>
</gene>
<evidence type="ECO:0000313" key="1">
    <source>
        <dbReference type="EMBL" id="EJK63444.1"/>
    </source>
</evidence>
<protein>
    <submittedName>
        <fullName evidence="1">Uncharacterized protein</fullName>
    </submittedName>
</protein>
<dbReference type="EMBL" id="AGNL01018245">
    <property type="protein sequence ID" value="EJK63444.1"/>
    <property type="molecule type" value="Genomic_DNA"/>
</dbReference>
<dbReference type="AlphaFoldDB" id="K0SEM2"/>
<dbReference type="OrthoDB" id="48999at2759"/>
<organism evidence="1 2">
    <name type="scientific">Thalassiosira oceanica</name>
    <name type="common">Marine diatom</name>
    <dbReference type="NCBI Taxonomy" id="159749"/>
    <lineage>
        <taxon>Eukaryota</taxon>
        <taxon>Sar</taxon>
        <taxon>Stramenopiles</taxon>
        <taxon>Ochrophyta</taxon>
        <taxon>Bacillariophyta</taxon>
        <taxon>Coscinodiscophyceae</taxon>
        <taxon>Thalassiosirophycidae</taxon>
        <taxon>Thalassiosirales</taxon>
        <taxon>Thalassiosiraceae</taxon>
        <taxon>Thalassiosira</taxon>
    </lineage>
</organism>
<keyword evidence="2" id="KW-1185">Reference proteome</keyword>
<dbReference type="Proteomes" id="UP000266841">
    <property type="component" value="Unassembled WGS sequence"/>
</dbReference>